<dbReference type="GO" id="GO:0004765">
    <property type="term" value="F:shikimate kinase activity"/>
    <property type="evidence" value="ECO:0007669"/>
    <property type="project" value="UniProtKB-UniRule"/>
</dbReference>
<feature type="binding site" evidence="7">
    <location>
        <position position="93"/>
    </location>
    <ligand>
        <name>substrate</name>
    </ligand>
</feature>
<feature type="binding site" evidence="7">
    <location>
        <position position="46"/>
    </location>
    <ligand>
        <name>substrate</name>
    </ligand>
</feature>
<dbReference type="HAMAP" id="MF_00109">
    <property type="entry name" value="Shikimate_kinase"/>
    <property type="match status" value="1"/>
</dbReference>
<dbReference type="Proteomes" id="UP000324133">
    <property type="component" value="Unassembled WGS sequence"/>
</dbReference>
<keyword evidence="2 7" id="KW-0808">Transferase</keyword>
<dbReference type="GO" id="GO:0009073">
    <property type="term" value="P:aromatic amino acid family biosynthetic process"/>
    <property type="evidence" value="ECO:0007669"/>
    <property type="project" value="UniProtKB-KW"/>
</dbReference>
<keyword evidence="6 7" id="KW-0057">Aromatic amino acid biosynthesis</keyword>
<dbReference type="InterPro" id="IPR031322">
    <property type="entry name" value="Shikimate/glucono_kinase"/>
</dbReference>
<keyword evidence="4 7" id="KW-0418">Kinase</keyword>
<sequence>MSSAQVLSQLTELPAKVFLVGMPGCGKSTVGKELAQRLQCTFLDLDTLIEEQEGLAVPQVFEQRGQEYFRQAEAQALRLAAARSERLVLATGGGAPCFCENMGFMVSQGATVYLKLTPAELVARLTPSDLQGRPLLRDKTPDELLVYLADTLRQREPFYQQASLVVAAGGRDVPTVAQQIEQCLLGAASQ</sequence>
<feature type="binding site" evidence="7">
    <location>
        <position position="28"/>
    </location>
    <ligand>
        <name>Mg(2+)</name>
        <dbReference type="ChEBI" id="CHEBI:18420"/>
    </ligand>
</feature>
<dbReference type="PRINTS" id="PR01100">
    <property type="entry name" value="SHIKIMTKNASE"/>
</dbReference>
<dbReference type="UniPathway" id="UPA00053">
    <property type="reaction ID" value="UER00088"/>
</dbReference>
<feature type="binding site" evidence="7">
    <location>
        <position position="70"/>
    </location>
    <ligand>
        <name>substrate</name>
    </ligand>
</feature>
<feature type="binding site" evidence="7">
    <location>
        <position position="133"/>
    </location>
    <ligand>
        <name>ATP</name>
        <dbReference type="ChEBI" id="CHEBI:30616"/>
    </ligand>
</feature>
<evidence type="ECO:0000256" key="4">
    <source>
        <dbReference type="ARBA" id="ARBA00022777"/>
    </source>
</evidence>
<dbReference type="GO" id="GO:0000287">
    <property type="term" value="F:magnesium ion binding"/>
    <property type="evidence" value="ECO:0007669"/>
    <property type="project" value="UniProtKB-UniRule"/>
</dbReference>
<evidence type="ECO:0000256" key="1">
    <source>
        <dbReference type="ARBA" id="ARBA00022605"/>
    </source>
</evidence>
<dbReference type="PANTHER" id="PTHR21087">
    <property type="entry name" value="SHIKIMATE KINASE"/>
    <property type="match status" value="1"/>
</dbReference>
<comment type="caution">
    <text evidence="8">The sequence shown here is derived from an EMBL/GenBank/DDBJ whole genome shotgun (WGS) entry which is preliminary data.</text>
</comment>
<comment type="subcellular location">
    <subcellularLocation>
        <location evidence="7">Cytoplasm</location>
    </subcellularLocation>
</comment>
<dbReference type="InterPro" id="IPR027417">
    <property type="entry name" value="P-loop_NTPase"/>
</dbReference>
<evidence type="ECO:0000256" key="6">
    <source>
        <dbReference type="ARBA" id="ARBA00023141"/>
    </source>
</evidence>
<keyword evidence="1 7" id="KW-0028">Amino-acid biosynthesis</keyword>
<feature type="binding site" evidence="7">
    <location>
        <position position="155"/>
    </location>
    <ligand>
        <name>substrate</name>
    </ligand>
</feature>
<protein>
    <recommendedName>
        <fullName evidence="7">Shikimate kinase</fullName>
        <shortName evidence="7">SK</shortName>
        <ecNumber evidence="7">2.7.1.71</ecNumber>
    </recommendedName>
</protein>
<keyword evidence="7" id="KW-0963">Cytoplasm</keyword>
<dbReference type="EC" id="2.7.1.71" evidence="7"/>
<gene>
    <name evidence="7" type="primary">aroK</name>
    <name evidence="8" type="ORF">FOA19_04650</name>
</gene>
<dbReference type="GO" id="GO:0008652">
    <property type="term" value="P:amino acid biosynthetic process"/>
    <property type="evidence" value="ECO:0007669"/>
    <property type="project" value="UniProtKB-KW"/>
</dbReference>
<evidence type="ECO:0000256" key="2">
    <source>
        <dbReference type="ARBA" id="ARBA00022679"/>
    </source>
</evidence>
<comment type="pathway">
    <text evidence="7">Metabolic intermediate biosynthesis; chorismate biosynthesis; chorismate from D-erythrose 4-phosphate and phosphoenolpyruvate: step 5/7.</text>
</comment>
<feature type="binding site" evidence="7">
    <location>
        <position position="171"/>
    </location>
    <ligand>
        <name>ATP</name>
        <dbReference type="ChEBI" id="CHEBI:30616"/>
    </ligand>
</feature>
<comment type="function">
    <text evidence="7">Catalyzes the specific phosphorylation of the 3-hydroxyl group of shikimic acid using ATP as a cosubstrate.</text>
</comment>
<dbReference type="GO" id="GO:0005524">
    <property type="term" value="F:ATP binding"/>
    <property type="evidence" value="ECO:0007669"/>
    <property type="project" value="UniProtKB-UniRule"/>
</dbReference>
<comment type="catalytic activity">
    <reaction evidence="7">
        <text>shikimate + ATP = 3-phosphoshikimate + ADP + H(+)</text>
        <dbReference type="Rhea" id="RHEA:13121"/>
        <dbReference type="ChEBI" id="CHEBI:15378"/>
        <dbReference type="ChEBI" id="CHEBI:30616"/>
        <dbReference type="ChEBI" id="CHEBI:36208"/>
        <dbReference type="ChEBI" id="CHEBI:145989"/>
        <dbReference type="ChEBI" id="CHEBI:456216"/>
        <dbReference type="EC" id="2.7.1.71"/>
    </reaction>
</comment>
<comment type="similarity">
    <text evidence="7">Belongs to the shikimate kinase family.</text>
</comment>
<keyword evidence="3 7" id="KW-0547">Nucleotide-binding</keyword>
<dbReference type="RefSeq" id="WP_149089603.1">
    <property type="nucleotide sequence ID" value="NZ_VKKY01000001.1"/>
</dbReference>
<dbReference type="AlphaFoldDB" id="A0A5B6TI74"/>
<accession>A0A5B6TI74</accession>
<dbReference type="CDD" id="cd00464">
    <property type="entry name" value="SK"/>
    <property type="match status" value="1"/>
</dbReference>
<dbReference type="GO" id="GO:0005829">
    <property type="term" value="C:cytosol"/>
    <property type="evidence" value="ECO:0007669"/>
    <property type="project" value="TreeGrafter"/>
</dbReference>
<evidence type="ECO:0000256" key="7">
    <source>
        <dbReference type="HAMAP-Rule" id="MF_00109"/>
    </source>
</evidence>
<organism evidence="8 9">
    <name type="scientific">Rufibacter hautae</name>
    <dbReference type="NCBI Taxonomy" id="2595005"/>
    <lineage>
        <taxon>Bacteria</taxon>
        <taxon>Pseudomonadati</taxon>
        <taxon>Bacteroidota</taxon>
        <taxon>Cytophagia</taxon>
        <taxon>Cytophagales</taxon>
        <taxon>Hymenobacteraceae</taxon>
        <taxon>Rufibacter</taxon>
    </lineage>
</organism>
<evidence type="ECO:0000313" key="9">
    <source>
        <dbReference type="Proteomes" id="UP000324133"/>
    </source>
</evidence>
<name>A0A5B6TI74_9BACT</name>
<proteinExistence type="inferred from homology"/>
<keyword evidence="9" id="KW-1185">Reference proteome</keyword>
<dbReference type="EMBL" id="VKKY01000001">
    <property type="protein sequence ID" value="KAA3439963.1"/>
    <property type="molecule type" value="Genomic_DNA"/>
</dbReference>
<dbReference type="OrthoDB" id="9800332at2"/>
<reference evidence="8 9" key="1">
    <citation type="submission" date="2019-07" db="EMBL/GenBank/DDBJ databases">
        <title>Rufibacter sp. nov., isolated from lake sediment.</title>
        <authorList>
            <person name="Qu J.-H."/>
        </authorList>
    </citation>
    <scope>NUCLEOTIDE SEQUENCE [LARGE SCALE GENOMIC DNA]</scope>
    <source>
        <strain evidence="8 9">NBS58-1</strain>
    </source>
</reference>
<dbReference type="InterPro" id="IPR000623">
    <property type="entry name" value="Shikimate_kinase/TSH1"/>
</dbReference>
<dbReference type="PANTHER" id="PTHR21087:SF16">
    <property type="entry name" value="SHIKIMATE KINASE 1, CHLOROPLASTIC"/>
    <property type="match status" value="1"/>
</dbReference>
<comment type="cofactor">
    <cofactor evidence="7">
        <name>Mg(2+)</name>
        <dbReference type="ChEBI" id="CHEBI:18420"/>
    </cofactor>
    <text evidence="7">Binds 1 Mg(2+) ion per subunit.</text>
</comment>
<keyword evidence="7" id="KW-0479">Metal-binding</keyword>
<dbReference type="SUPFAM" id="SSF52540">
    <property type="entry name" value="P-loop containing nucleoside triphosphate hydrolases"/>
    <property type="match status" value="1"/>
</dbReference>
<evidence type="ECO:0000313" key="8">
    <source>
        <dbReference type="EMBL" id="KAA3439963.1"/>
    </source>
</evidence>
<dbReference type="Pfam" id="PF01202">
    <property type="entry name" value="SKI"/>
    <property type="match status" value="1"/>
</dbReference>
<evidence type="ECO:0000256" key="3">
    <source>
        <dbReference type="ARBA" id="ARBA00022741"/>
    </source>
</evidence>
<keyword evidence="7" id="KW-0460">Magnesium</keyword>
<keyword evidence="5 7" id="KW-0067">ATP-binding</keyword>
<feature type="binding site" evidence="7">
    <location>
        <begin position="24"/>
        <end position="29"/>
    </location>
    <ligand>
        <name>ATP</name>
        <dbReference type="ChEBI" id="CHEBI:30616"/>
    </ligand>
</feature>
<dbReference type="GO" id="GO:0009423">
    <property type="term" value="P:chorismate biosynthetic process"/>
    <property type="evidence" value="ECO:0007669"/>
    <property type="project" value="UniProtKB-UniRule"/>
</dbReference>
<dbReference type="Gene3D" id="3.40.50.300">
    <property type="entry name" value="P-loop containing nucleotide triphosphate hydrolases"/>
    <property type="match status" value="1"/>
</dbReference>
<evidence type="ECO:0000256" key="5">
    <source>
        <dbReference type="ARBA" id="ARBA00022840"/>
    </source>
</evidence>
<comment type="subunit">
    <text evidence="7">Monomer.</text>
</comment>